<dbReference type="RefSeq" id="WP_212188119.1">
    <property type="nucleotide sequence ID" value="NZ_JAGTAR010000001.1"/>
</dbReference>
<proteinExistence type="inferred from homology"/>
<evidence type="ECO:0000259" key="6">
    <source>
        <dbReference type="Pfam" id="PF01979"/>
    </source>
</evidence>
<dbReference type="NCBIfam" id="NF006688">
    <property type="entry name" value="PRK09236.1"/>
    <property type="match status" value="1"/>
</dbReference>
<name>A0A941F0W4_9BACT</name>
<evidence type="ECO:0000256" key="5">
    <source>
        <dbReference type="ARBA" id="ARBA00022801"/>
    </source>
</evidence>
<dbReference type="InterPro" id="IPR002195">
    <property type="entry name" value="Dihydroorotase_CS"/>
</dbReference>
<dbReference type="Pfam" id="PF01979">
    <property type="entry name" value="Amidohydro_1"/>
    <property type="match status" value="1"/>
</dbReference>
<dbReference type="EC" id="3.5.2.3" evidence="7"/>
<evidence type="ECO:0000256" key="1">
    <source>
        <dbReference type="ARBA" id="ARBA00001947"/>
    </source>
</evidence>
<dbReference type="GO" id="GO:0004151">
    <property type="term" value="F:dihydroorotase activity"/>
    <property type="evidence" value="ECO:0007669"/>
    <property type="project" value="UniProtKB-EC"/>
</dbReference>
<dbReference type="InterPro" id="IPR050138">
    <property type="entry name" value="DHOase/Allantoinase_Hydrolase"/>
</dbReference>
<dbReference type="GO" id="GO:0046872">
    <property type="term" value="F:metal ion binding"/>
    <property type="evidence" value="ECO:0007669"/>
    <property type="project" value="UniProtKB-KW"/>
</dbReference>
<dbReference type="Gene3D" id="3.20.20.140">
    <property type="entry name" value="Metal-dependent hydrolases"/>
    <property type="match status" value="1"/>
</dbReference>
<dbReference type="GO" id="GO:0004038">
    <property type="term" value="F:allantoinase activity"/>
    <property type="evidence" value="ECO:0007669"/>
    <property type="project" value="TreeGrafter"/>
</dbReference>
<reference evidence="7" key="1">
    <citation type="journal article" date="2018" name="Int. J. Syst. Evol. Microbiol.">
        <title>Carboxylicivirga sediminis sp. nov., isolated from coastal sediment.</title>
        <authorList>
            <person name="Wang F.Q."/>
            <person name="Ren L.H."/>
            <person name="Zou R.J."/>
            <person name="Sun Y.Z."/>
            <person name="Liu X.J."/>
            <person name="Jiang F."/>
            <person name="Liu L.J."/>
        </authorList>
    </citation>
    <scope>NUCLEOTIDE SEQUENCE</scope>
    <source>
        <strain evidence="7">JR1</strain>
    </source>
</reference>
<evidence type="ECO:0000256" key="4">
    <source>
        <dbReference type="ARBA" id="ARBA00022723"/>
    </source>
</evidence>
<organism evidence="7 8">
    <name type="scientific">Carboxylicivirga sediminis</name>
    <dbReference type="NCBI Taxonomy" id="2006564"/>
    <lineage>
        <taxon>Bacteria</taxon>
        <taxon>Pseudomonadati</taxon>
        <taxon>Bacteroidota</taxon>
        <taxon>Bacteroidia</taxon>
        <taxon>Marinilabiliales</taxon>
        <taxon>Marinilabiliaceae</taxon>
        <taxon>Carboxylicivirga</taxon>
    </lineage>
</organism>
<dbReference type="EMBL" id="JAGTAR010000001">
    <property type="protein sequence ID" value="MBR8534218.1"/>
    <property type="molecule type" value="Genomic_DNA"/>
</dbReference>
<dbReference type="GO" id="GO:0006145">
    <property type="term" value="P:purine nucleobase catabolic process"/>
    <property type="evidence" value="ECO:0007669"/>
    <property type="project" value="TreeGrafter"/>
</dbReference>
<dbReference type="PANTHER" id="PTHR43668">
    <property type="entry name" value="ALLANTOINASE"/>
    <property type="match status" value="1"/>
</dbReference>
<dbReference type="PANTHER" id="PTHR43668:SF4">
    <property type="entry name" value="ALLANTOINASE"/>
    <property type="match status" value="1"/>
</dbReference>
<comment type="function">
    <text evidence="2">Catalyzes the reversible cyclization of carbamoyl aspartate to dihydroorotate.</text>
</comment>
<dbReference type="InterPro" id="IPR011059">
    <property type="entry name" value="Metal-dep_hydrolase_composite"/>
</dbReference>
<dbReference type="GO" id="GO:0005737">
    <property type="term" value="C:cytoplasm"/>
    <property type="evidence" value="ECO:0007669"/>
    <property type="project" value="TreeGrafter"/>
</dbReference>
<evidence type="ECO:0000256" key="3">
    <source>
        <dbReference type="ARBA" id="ARBA00010286"/>
    </source>
</evidence>
<gene>
    <name evidence="7" type="ORF">KDU71_01485</name>
</gene>
<keyword evidence="5 7" id="KW-0378">Hydrolase</keyword>
<evidence type="ECO:0000313" key="7">
    <source>
        <dbReference type="EMBL" id="MBR8534218.1"/>
    </source>
</evidence>
<dbReference type="CDD" id="cd01318">
    <property type="entry name" value="DHOase_IIb"/>
    <property type="match status" value="1"/>
</dbReference>
<dbReference type="NCBIfam" id="TIGR00857">
    <property type="entry name" value="pyrC_multi"/>
    <property type="match status" value="1"/>
</dbReference>
<comment type="caution">
    <text evidence="7">The sequence shown here is derived from an EMBL/GenBank/DDBJ whole genome shotgun (WGS) entry which is preliminary data.</text>
</comment>
<keyword evidence="4" id="KW-0479">Metal-binding</keyword>
<evidence type="ECO:0000256" key="2">
    <source>
        <dbReference type="ARBA" id="ARBA00002368"/>
    </source>
</evidence>
<comment type="similarity">
    <text evidence="3">Belongs to the metallo-dependent hydrolases superfamily. DHOase family. Class I DHOase subfamily.</text>
</comment>
<dbReference type="AlphaFoldDB" id="A0A941F0W4"/>
<keyword evidence="8" id="KW-1185">Reference proteome</keyword>
<comment type="cofactor">
    <cofactor evidence="1">
        <name>Zn(2+)</name>
        <dbReference type="ChEBI" id="CHEBI:29105"/>
    </cofactor>
</comment>
<feature type="domain" description="Amidohydrolase-related" evidence="6">
    <location>
        <begin position="52"/>
        <end position="425"/>
    </location>
</feature>
<dbReference type="SUPFAM" id="SSF51338">
    <property type="entry name" value="Composite domain of metallo-dependent hydrolases"/>
    <property type="match status" value="1"/>
</dbReference>
<sequence length="445" mass="49483">MSTLLIKNATIINEGKKFNGSVLIENDLIKQIITNGELPAADKQIDATGLLLLPGAIDDQVHFREPGLTHKANIESESKAAVAGGITSFMEMPNTKPQATTHEVLEEKYKIAAASSAANYSFFLGATNDNIDEILKINPQTVCGVKVFMGSSTGNMLVDNEAILSRIFAECPTLIATHCEDEDTIQENTTIYKNKFGEDMPFKYHPVIRSAEACYKSSKKASDLARKHGARLHILHLSSAEELELLDQGMPLSEKKITGEVCVHHLWFTDADYDKYGSRIKWNPAVKAESDRNALRKGLLNDTLDVVATDHAPHTIEEKNNKYFSAPSGGPLVQHALVSMLEMVKQGIFSYELVTQKMSHNPAILFQIDKRGFIREGYKADLVLVDPNNSWEVKPENILYKCGWSPFEGTTFSHKVMHTLVNGQLAYTNDKVNESIRGERLSFNR</sequence>
<dbReference type="Gene3D" id="2.30.40.10">
    <property type="entry name" value="Urease, subunit C, domain 1"/>
    <property type="match status" value="1"/>
</dbReference>
<protein>
    <submittedName>
        <fullName evidence="7">Dihydroorotase</fullName>
        <ecNumber evidence="7">3.5.2.3</ecNumber>
    </submittedName>
</protein>
<dbReference type="Proteomes" id="UP000679220">
    <property type="component" value="Unassembled WGS sequence"/>
</dbReference>
<dbReference type="PROSITE" id="PS00483">
    <property type="entry name" value="DIHYDROOROTASE_2"/>
    <property type="match status" value="1"/>
</dbReference>
<dbReference type="SUPFAM" id="SSF51556">
    <property type="entry name" value="Metallo-dependent hydrolases"/>
    <property type="match status" value="1"/>
</dbReference>
<dbReference type="InterPro" id="IPR032466">
    <property type="entry name" value="Metal_Hydrolase"/>
</dbReference>
<reference evidence="7" key="2">
    <citation type="submission" date="2021-04" db="EMBL/GenBank/DDBJ databases">
        <authorList>
            <person name="Zhang T."/>
            <person name="Zhang Y."/>
            <person name="Lu D."/>
            <person name="Zuo D."/>
            <person name="Du Z."/>
        </authorList>
    </citation>
    <scope>NUCLEOTIDE SEQUENCE</scope>
    <source>
        <strain evidence="7">JR1</strain>
    </source>
</reference>
<accession>A0A941F0W4</accession>
<evidence type="ECO:0000313" key="8">
    <source>
        <dbReference type="Proteomes" id="UP000679220"/>
    </source>
</evidence>
<dbReference type="InterPro" id="IPR006680">
    <property type="entry name" value="Amidohydro-rel"/>
</dbReference>